<dbReference type="PANTHER" id="PTHR46696:SF1">
    <property type="entry name" value="CYTOCHROME P450 YJIB-RELATED"/>
    <property type="match status" value="1"/>
</dbReference>
<dbReference type="FunFam" id="1.10.630.10:FF:000018">
    <property type="entry name" value="Cytochrome P450 monooxygenase"/>
    <property type="match status" value="1"/>
</dbReference>
<dbReference type="KEGG" id="nsl:BOX37_10970"/>
<comment type="similarity">
    <text evidence="2">Belongs to the cytochrome P450 family.</text>
</comment>
<dbReference type="PRINTS" id="PR00359">
    <property type="entry name" value="BP450"/>
</dbReference>
<dbReference type="InterPro" id="IPR002397">
    <property type="entry name" value="Cyt_P450_B"/>
</dbReference>
<evidence type="ECO:0000313" key="9">
    <source>
        <dbReference type="Proteomes" id="UP000183810"/>
    </source>
</evidence>
<organism evidence="8 9">
    <name type="scientific">Nocardia mangyaensis</name>
    <dbReference type="NCBI Taxonomy" id="2213200"/>
    <lineage>
        <taxon>Bacteria</taxon>
        <taxon>Bacillati</taxon>
        <taxon>Actinomycetota</taxon>
        <taxon>Actinomycetes</taxon>
        <taxon>Mycobacteriales</taxon>
        <taxon>Nocardiaceae</taxon>
        <taxon>Nocardia</taxon>
    </lineage>
</organism>
<comment type="cofactor">
    <cofactor evidence="1">
        <name>heme</name>
        <dbReference type="ChEBI" id="CHEBI:30413"/>
    </cofactor>
</comment>
<dbReference type="Proteomes" id="UP000183810">
    <property type="component" value="Chromosome"/>
</dbReference>
<dbReference type="InterPro" id="IPR036396">
    <property type="entry name" value="Cyt_P450_sf"/>
</dbReference>
<dbReference type="EMBL" id="CP018082">
    <property type="protein sequence ID" value="APE34390.1"/>
    <property type="molecule type" value="Genomic_DNA"/>
</dbReference>
<dbReference type="GO" id="GO:0005506">
    <property type="term" value="F:iron ion binding"/>
    <property type="evidence" value="ECO:0007669"/>
    <property type="project" value="InterPro"/>
</dbReference>
<evidence type="ECO:0000256" key="6">
    <source>
        <dbReference type="ARBA" id="ARBA00023004"/>
    </source>
</evidence>
<dbReference type="CDD" id="cd20625">
    <property type="entry name" value="CYP164-like"/>
    <property type="match status" value="1"/>
</dbReference>
<keyword evidence="6" id="KW-0408">Iron</keyword>
<sequence length="402" mass="44334">MSTAAYVFDPFAPGFTEDPYPHYARLRAAGPALEHPLGFWLVSRHADVAALQRSAHSVDEQHLRHLPAWKSGSAEVRKESRVMGGLSMLDQDPPDHTRLRRLVSKAFTPRSIEALQPRVEELVAQALARIAAAGTADVVGELAFPLPFTIISEMLGIPVGDHTRLRELTEIVVLVFEPFASPETQARIRAANQELFAMVRELIRWKRDNPGDDLLTALIEAEHDGDVLSEDELISQVMFLYIAGHETTVTHLASGILSLLCNPEQAERLRNEPELAANAVDELMRFDTPVHLMRRITVAPLAIGDVEIPAGSWVIGALAAANRDPDFWGADADELRLDRPTAHRNVALGAGIHHCLGAALVRMEARIVFPRFVARFPDATVDELTWNGRINLRGLSTLTVTV</sequence>
<name>A0A1J0VQT8_9NOCA</name>
<keyword evidence="9" id="KW-1185">Reference proteome</keyword>
<evidence type="ECO:0000256" key="2">
    <source>
        <dbReference type="ARBA" id="ARBA00010617"/>
    </source>
</evidence>
<accession>A0A1J0VQT8</accession>
<protein>
    <submittedName>
        <fullName evidence="8">Cytochrome</fullName>
    </submittedName>
</protein>
<evidence type="ECO:0000256" key="7">
    <source>
        <dbReference type="ARBA" id="ARBA00023033"/>
    </source>
</evidence>
<evidence type="ECO:0000256" key="4">
    <source>
        <dbReference type="ARBA" id="ARBA00022723"/>
    </source>
</evidence>
<keyword evidence="4" id="KW-0479">Metal-binding</keyword>
<evidence type="ECO:0000256" key="5">
    <source>
        <dbReference type="ARBA" id="ARBA00023002"/>
    </source>
</evidence>
<keyword evidence="7" id="KW-0503">Monooxygenase</keyword>
<evidence type="ECO:0000313" key="8">
    <source>
        <dbReference type="EMBL" id="APE34390.1"/>
    </source>
</evidence>
<dbReference type="PANTHER" id="PTHR46696">
    <property type="entry name" value="P450, PUTATIVE (EUROFUNG)-RELATED"/>
    <property type="match status" value="1"/>
</dbReference>
<dbReference type="Gene3D" id="1.10.630.10">
    <property type="entry name" value="Cytochrome P450"/>
    <property type="match status" value="1"/>
</dbReference>
<gene>
    <name evidence="8" type="ORF">BOX37_10970</name>
</gene>
<keyword evidence="5" id="KW-0560">Oxidoreductase</keyword>
<dbReference type="GO" id="GO:0020037">
    <property type="term" value="F:heme binding"/>
    <property type="evidence" value="ECO:0007669"/>
    <property type="project" value="InterPro"/>
</dbReference>
<dbReference type="GO" id="GO:0004497">
    <property type="term" value="F:monooxygenase activity"/>
    <property type="evidence" value="ECO:0007669"/>
    <property type="project" value="UniProtKB-KW"/>
</dbReference>
<reference evidence="8" key="1">
    <citation type="submission" date="2016-11" db="EMBL/GenBank/DDBJ databases">
        <authorList>
            <person name="Jaros S."/>
            <person name="Januszkiewicz K."/>
            <person name="Wedrychowicz H."/>
        </authorList>
    </citation>
    <scope>NUCLEOTIDE SEQUENCE [LARGE SCALE GENOMIC DNA]</scope>
    <source>
        <strain evidence="8">Y48</strain>
    </source>
</reference>
<dbReference type="RefSeq" id="WP_071927570.1">
    <property type="nucleotide sequence ID" value="NZ_CP018082.1"/>
</dbReference>
<dbReference type="SUPFAM" id="SSF48264">
    <property type="entry name" value="Cytochrome P450"/>
    <property type="match status" value="1"/>
</dbReference>
<dbReference type="AlphaFoldDB" id="A0A1J0VQT8"/>
<dbReference type="OrthoDB" id="142769at2"/>
<evidence type="ECO:0000256" key="3">
    <source>
        <dbReference type="ARBA" id="ARBA00022617"/>
    </source>
</evidence>
<dbReference type="InterPro" id="IPR001128">
    <property type="entry name" value="Cyt_P450"/>
</dbReference>
<keyword evidence="3" id="KW-0349">Heme</keyword>
<dbReference type="Pfam" id="PF00067">
    <property type="entry name" value="p450"/>
    <property type="match status" value="1"/>
</dbReference>
<proteinExistence type="inferred from homology"/>
<dbReference type="GO" id="GO:0016705">
    <property type="term" value="F:oxidoreductase activity, acting on paired donors, with incorporation or reduction of molecular oxygen"/>
    <property type="evidence" value="ECO:0007669"/>
    <property type="project" value="InterPro"/>
</dbReference>
<evidence type="ECO:0000256" key="1">
    <source>
        <dbReference type="ARBA" id="ARBA00001971"/>
    </source>
</evidence>